<sequence length="58" mass="6380">MGKVWIEGILLASCVILSAFFSGSEIALSSLDKLTLKRLIKEKGKKGRQVEFLLTKPS</sequence>
<reference evidence="2" key="1">
    <citation type="journal article" date="2014" name="Front. Microbiol.">
        <title>High frequency of phylogenetically diverse reductive dehalogenase-homologous genes in deep subseafloor sedimentary metagenomes.</title>
        <authorList>
            <person name="Kawai M."/>
            <person name="Futagami T."/>
            <person name="Toyoda A."/>
            <person name="Takaki Y."/>
            <person name="Nishi S."/>
            <person name="Hori S."/>
            <person name="Arai W."/>
            <person name="Tsubouchi T."/>
            <person name="Morono Y."/>
            <person name="Uchiyama I."/>
            <person name="Ito T."/>
            <person name="Fujiyama A."/>
            <person name="Inagaki F."/>
            <person name="Takami H."/>
        </authorList>
    </citation>
    <scope>NUCLEOTIDE SEQUENCE</scope>
    <source>
        <strain evidence="2">Expedition CK06-06</strain>
    </source>
</reference>
<proteinExistence type="predicted"/>
<feature type="non-terminal residue" evidence="2">
    <location>
        <position position="58"/>
    </location>
</feature>
<organism evidence="2">
    <name type="scientific">marine sediment metagenome</name>
    <dbReference type="NCBI Taxonomy" id="412755"/>
    <lineage>
        <taxon>unclassified sequences</taxon>
        <taxon>metagenomes</taxon>
        <taxon>ecological metagenomes</taxon>
    </lineage>
</organism>
<gene>
    <name evidence="2" type="ORF">S03H2_14207</name>
</gene>
<evidence type="ECO:0000259" key="1">
    <source>
        <dbReference type="PROSITE" id="PS51846"/>
    </source>
</evidence>
<dbReference type="InterPro" id="IPR002550">
    <property type="entry name" value="CNNM"/>
</dbReference>
<dbReference type="AlphaFoldDB" id="X1HBH6"/>
<comment type="caution">
    <text evidence="2">The sequence shown here is derived from an EMBL/GenBank/DDBJ whole genome shotgun (WGS) entry which is preliminary data.</text>
</comment>
<dbReference type="EMBL" id="BARU01007204">
    <property type="protein sequence ID" value="GAH42663.1"/>
    <property type="molecule type" value="Genomic_DNA"/>
</dbReference>
<dbReference type="PROSITE" id="PS51846">
    <property type="entry name" value="CNNM"/>
    <property type="match status" value="1"/>
</dbReference>
<evidence type="ECO:0000313" key="2">
    <source>
        <dbReference type="EMBL" id="GAH42663.1"/>
    </source>
</evidence>
<protein>
    <recommendedName>
        <fullName evidence="1">CNNM transmembrane domain-containing protein</fullName>
    </recommendedName>
</protein>
<name>X1HBH6_9ZZZZ</name>
<dbReference type="Pfam" id="PF01595">
    <property type="entry name" value="CNNM"/>
    <property type="match status" value="1"/>
</dbReference>
<accession>X1HBH6</accession>
<feature type="domain" description="CNNM transmembrane" evidence="1">
    <location>
        <begin position="1"/>
        <end position="58"/>
    </location>
</feature>